<organism evidence="6 7">
    <name type="scientific">Terriglobus aquaticus</name>
    <dbReference type="NCBI Taxonomy" id="940139"/>
    <lineage>
        <taxon>Bacteria</taxon>
        <taxon>Pseudomonadati</taxon>
        <taxon>Acidobacteriota</taxon>
        <taxon>Terriglobia</taxon>
        <taxon>Terriglobales</taxon>
        <taxon>Acidobacteriaceae</taxon>
        <taxon>Terriglobus</taxon>
    </lineage>
</organism>
<evidence type="ECO:0000256" key="2">
    <source>
        <dbReference type="ARBA" id="ARBA00023012"/>
    </source>
</evidence>
<dbReference type="Pfam" id="PF00072">
    <property type="entry name" value="Response_reg"/>
    <property type="match status" value="1"/>
</dbReference>
<dbReference type="InterPro" id="IPR001789">
    <property type="entry name" value="Sig_transdc_resp-reg_receiver"/>
</dbReference>
<keyword evidence="2" id="KW-0902">Two-component regulatory system</keyword>
<dbReference type="PANTHER" id="PTHR44591">
    <property type="entry name" value="STRESS RESPONSE REGULATOR PROTEIN 1"/>
    <property type="match status" value="1"/>
</dbReference>
<dbReference type="Gene3D" id="3.40.50.2300">
    <property type="match status" value="1"/>
</dbReference>
<protein>
    <submittedName>
        <fullName evidence="6">Response regulator</fullName>
    </submittedName>
</protein>
<dbReference type="PROSITE" id="PS50110">
    <property type="entry name" value="RESPONSE_REGULATORY"/>
    <property type="match status" value="1"/>
</dbReference>
<dbReference type="SUPFAM" id="SSF52172">
    <property type="entry name" value="CheY-like"/>
    <property type="match status" value="1"/>
</dbReference>
<dbReference type="Proteomes" id="UP001634747">
    <property type="component" value="Unassembled WGS sequence"/>
</dbReference>
<evidence type="ECO:0000256" key="3">
    <source>
        <dbReference type="PROSITE-ProRule" id="PRU00169"/>
    </source>
</evidence>
<proteinExistence type="predicted"/>
<accession>A0ABW9KM20</accession>
<evidence type="ECO:0000256" key="4">
    <source>
        <dbReference type="SAM" id="MobiDB-lite"/>
    </source>
</evidence>
<dbReference type="EMBL" id="JBJYXY010000001">
    <property type="protein sequence ID" value="MFN2975970.1"/>
    <property type="molecule type" value="Genomic_DNA"/>
</dbReference>
<sequence length="167" mass="18187">MHFNVEHKTLVADDLPQLSSSGEFDPDESVAQGSERRAGEESLSRRRVLVVDDERLLADTTAAILRRAGFEARTAYGGWEALEIVKGYNPDYLLTDVMMPMMNGMELAMAVSKMSPSTAILLSSGQAGVAPILEDAKAKGYEFPLLAKPVHPSKVVERLRELGSASH</sequence>
<dbReference type="RefSeq" id="WP_263412526.1">
    <property type="nucleotide sequence ID" value="NZ_BAABBH010000001.1"/>
</dbReference>
<dbReference type="CDD" id="cd00156">
    <property type="entry name" value="REC"/>
    <property type="match status" value="1"/>
</dbReference>
<evidence type="ECO:0000256" key="1">
    <source>
        <dbReference type="ARBA" id="ARBA00022553"/>
    </source>
</evidence>
<reference evidence="6 7" key="1">
    <citation type="submission" date="2024-12" db="EMBL/GenBank/DDBJ databases">
        <authorList>
            <person name="Lee Y."/>
        </authorList>
    </citation>
    <scope>NUCLEOTIDE SEQUENCE [LARGE SCALE GENOMIC DNA]</scope>
    <source>
        <strain evidence="6 7">03SUJ4</strain>
    </source>
</reference>
<feature type="region of interest" description="Disordered" evidence="4">
    <location>
        <begin position="16"/>
        <end position="44"/>
    </location>
</feature>
<gene>
    <name evidence="6" type="ORF">ACK2TP_09365</name>
</gene>
<evidence type="ECO:0000313" key="6">
    <source>
        <dbReference type="EMBL" id="MFN2975970.1"/>
    </source>
</evidence>
<dbReference type="InterPro" id="IPR011006">
    <property type="entry name" value="CheY-like_superfamily"/>
</dbReference>
<comment type="caution">
    <text evidence="6">The sequence shown here is derived from an EMBL/GenBank/DDBJ whole genome shotgun (WGS) entry which is preliminary data.</text>
</comment>
<name>A0ABW9KM20_9BACT</name>
<feature type="compositionally biased region" description="Basic and acidic residues" evidence="4">
    <location>
        <begin position="34"/>
        <end position="44"/>
    </location>
</feature>
<dbReference type="PANTHER" id="PTHR44591:SF14">
    <property type="entry name" value="PROTEIN PILG"/>
    <property type="match status" value="1"/>
</dbReference>
<feature type="modified residue" description="4-aspartylphosphate" evidence="3">
    <location>
        <position position="96"/>
    </location>
</feature>
<keyword evidence="1 3" id="KW-0597">Phosphoprotein</keyword>
<evidence type="ECO:0000313" key="7">
    <source>
        <dbReference type="Proteomes" id="UP001634747"/>
    </source>
</evidence>
<evidence type="ECO:0000259" key="5">
    <source>
        <dbReference type="PROSITE" id="PS50110"/>
    </source>
</evidence>
<dbReference type="InterPro" id="IPR050595">
    <property type="entry name" value="Bact_response_regulator"/>
</dbReference>
<keyword evidence="7" id="KW-1185">Reference proteome</keyword>
<dbReference type="SMART" id="SM00448">
    <property type="entry name" value="REC"/>
    <property type="match status" value="1"/>
</dbReference>
<feature type="domain" description="Response regulatory" evidence="5">
    <location>
        <begin position="47"/>
        <end position="163"/>
    </location>
</feature>